<name>A0A967C8D1_9PROT</name>
<keyword evidence="3" id="KW-1185">Reference proteome</keyword>
<dbReference type="Gene3D" id="1.20.120.520">
    <property type="entry name" value="nmb1532 protein domain like"/>
    <property type="match status" value="1"/>
</dbReference>
<dbReference type="Pfam" id="PF01814">
    <property type="entry name" value="Hemerythrin"/>
    <property type="match status" value="1"/>
</dbReference>
<dbReference type="Proteomes" id="UP000761264">
    <property type="component" value="Unassembled WGS sequence"/>
</dbReference>
<evidence type="ECO:0000313" key="2">
    <source>
        <dbReference type="EMBL" id="NIA68317.1"/>
    </source>
</evidence>
<dbReference type="RefSeq" id="WP_167222772.1">
    <property type="nucleotide sequence ID" value="NZ_JAAQPH010000004.1"/>
</dbReference>
<sequence>MNRKIAPQQRGDCLTPTDLNLIRKPLDFIAEDHLREREICATLDRIAEASVPERGDLEIVLTFLDGEFAVHSADEQDGLFPLMLARCAPEDEIDKVILRLQAAHRHASLCMPKILALLRDLLVSAAAPDADARALLREFAASERQHLIVENAIILPIARARLTEEDLMALTQGMQRRRGLDQPNGGASR</sequence>
<protein>
    <submittedName>
        <fullName evidence="2">Hemerythrin</fullName>
    </submittedName>
</protein>
<reference evidence="2" key="1">
    <citation type="submission" date="2020-03" db="EMBL/GenBank/DDBJ databases">
        <title>Genome of Pelagibius litoralis DSM 21314T.</title>
        <authorList>
            <person name="Wang G."/>
        </authorList>
    </citation>
    <scope>NUCLEOTIDE SEQUENCE</scope>
    <source>
        <strain evidence="2">DSM 21314</strain>
    </source>
</reference>
<proteinExistence type="predicted"/>
<accession>A0A967C8D1</accession>
<evidence type="ECO:0000313" key="3">
    <source>
        <dbReference type="Proteomes" id="UP000761264"/>
    </source>
</evidence>
<dbReference type="EMBL" id="JAAQPH010000004">
    <property type="protein sequence ID" value="NIA68317.1"/>
    <property type="molecule type" value="Genomic_DNA"/>
</dbReference>
<organism evidence="2 3">
    <name type="scientific">Pelagibius litoralis</name>
    <dbReference type="NCBI Taxonomy" id="374515"/>
    <lineage>
        <taxon>Bacteria</taxon>
        <taxon>Pseudomonadati</taxon>
        <taxon>Pseudomonadota</taxon>
        <taxon>Alphaproteobacteria</taxon>
        <taxon>Rhodospirillales</taxon>
        <taxon>Rhodovibrionaceae</taxon>
        <taxon>Pelagibius</taxon>
    </lineage>
</organism>
<evidence type="ECO:0000259" key="1">
    <source>
        <dbReference type="Pfam" id="PF01814"/>
    </source>
</evidence>
<feature type="domain" description="Hemerythrin-like" evidence="1">
    <location>
        <begin position="25"/>
        <end position="157"/>
    </location>
</feature>
<gene>
    <name evidence="2" type="ORF">HBA54_06910</name>
</gene>
<dbReference type="AlphaFoldDB" id="A0A967C8D1"/>
<dbReference type="InterPro" id="IPR012312">
    <property type="entry name" value="Hemerythrin-like"/>
</dbReference>
<comment type="caution">
    <text evidence="2">The sequence shown here is derived from an EMBL/GenBank/DDBJ whole genome shotgun (WGS) entry which is preliminary data.</text>
</comment>